<gene>
    <name evidence="2" type="ORF">E2626_01250</name>
</gene>
<protein>
    <submittedName>
        <fullName evidence="2">Polysaccharide pyruvyl transferase</fullName>
    </submittedName>
</protein>
<dbReference type="InterPro" id="IPR007345">
    <property type="entry name" value="Polysacch_pyruvyl_Trfase"/>
</dbReference>
<dbReference type="GO" id="GO:0016740">
    <property type="term" value="F:transferase activity"/>
    <property type="evidence" value="ECO:0007669"/>
    <property type="project" value="UniProtKB-KW"/>
</dbReference>
<organism evidence="2 3">
    <name type="scientific">Jeotgalibacillus salarius</name>
    <dbReference type="NCBI Taxonomy" id="546023"/>
    <lineage>
        <taxon>Bacteria</taxon>
        <taxon>Bacillati</taxon>
        <taxon>Bacillota</taxon>
        <taxon>Bacilli</taxon>
        <taxon>Bacillales</taxon>
        <taxon>Caryophanaceae</taxon>
        <taxon>Jeotgalibacillus</taxon>
    </lineage>
</organism>
<evidence type="ECO:0000313" key="2">
    <source>
        <dbReference type="EMBL" id="TFE03983.1"/>
    </source>
</evidence>
<dbReference type="Proteomes" id="UP000297776">
    <property type="component" value="Unassembled WGS sequence"/>
</dbReference>
<evidence type="ECO:0000259" key="1">
    <source>
        <dbReference type="Pfam" id="PF04230"/>
    </source>
</evidence>
<proteinExistence type="predicted"/>
<feature type="domain" description="Polysaccharide pyruvyl transferase" evidence="1">
    <location>
        <begin position="15"/>
        <end position="308"/>
    </location>
</feature>
<dbReference type="AlphaFoldDB" id="A0A4Y8LN12"/>
<evidence type="ECO:0000313" key="3">
    <source>
        <dbReference type="Proteomes" id="UP000297776"/>
    </source>
</evidence>
<keyword evidence="2" id="KW-0808">Transferase</keyword>
<sequence>MRVAIAGNYGHDNNGDEAILAGMLQSLEKYADICRKDITVFSNYPHKTIEEHKVKSAPLLVRKSNKLIASATTLLSHRKVLKDVDLLIIGGGGLLMDLYKRDAPAYASIAMIAKKMGCEVVVWGVGAGPITTSPGTLLIRQITKAASVITVRDEDSKKLLRRIGVEKSIDITADPAFGLEPAKMRDHSERIKKIAVTAVPYYSKQYWPVHDEEKYSAYISSFAKSLDLLMKEKNVEVTFYATKYPQDLQVVKDIQSNMINTSNLIEKNMKPDDLMKLSIEQDLIIGTRLHSLILAVRTGTPIIGVGYHKKVGSFAKLIGQQDYYVDIESLSENTLLEKVELMEKDWLKHQQEIEQTAHLFYSKAAEFPKMLKQQFGGKLND</sequence>
<dbReference type="Pfam" id="PF04230">
    <property type="entry name" value="PS_pyruv_trans"/>
    <property type="match status" value="1"/>
</dbReference>
<dbReference type="EMBL" id="SORX01000001">
    <property type="protein sequence ID" value="TFE03983.1"/>
    <property type="molecule type" value="Genomic_DNA"/>
</dbReference>
<keyword evidence="3" id="KW-1185">Reference proteome</keyword>
<dbReference type="PANTHER" id="PTHR36836">
    <property type="entry name" value="COLANIC ACID BIOSYNTHESIS PROTEIN WCAK"/>
    <property type="match status" value="1"/>
</dbReference>
<accession>A0A4Y8LN12</accession>
<dbReference type="RefSeq" id="WP_166786686.1">
    <property type="nucleotide sequence ID" value="NZ_SORX01000001.1"/>
</dbReference>
<name>A0A4Y8LN12_9BACL</name>
<reference evidence="2 3" key="1">
    <citation type="submission" date="2019-03" db="EMBL/GenBank/DDBJ databases">
        <authorList>
            <person name="Yang Y."/>
        </authorList>
    </citation>
    <scope>NUCLEOTIDE SEQUENCE [LARGE SCALE GENOMIC DNA]</scope>
    <source>
        <strain evidence="2 3">ASL-1</strain>
    </source>
</reference>
<dbReference type="PANTHER" id="PTHR36836:SF1">
    <property type="entry name" value="COLANIC ACID BIOSYNTHESIS PROTEIN WCAK"/>
    <property type="match status" value="1"/>
</dbReference>
<comment type="caution">
    <text evidence="2">The sequence shown here is derived from an EMBL/GenBank/DDBJ whole genome shotgun (WGS) entry which is preliminary data.</text>
</comment>